<evidence type="ECO:0000313" key="3">
    <source>
        <dbReference type="Proteomes" id="UP000003448"/>
    </source>
</evidence>
<reference evidence="3" key="1">
    <citation type="journal article" date="2012" name="J. Bacteriol.">
        <title>Genome Sequence of Micromonospora lupini Lupac 08, Isolated from Root Nodules of Lupinus angustifolius.</title>
        <authorList>
            <person name="Alonso-Vega P."/>
            <person name="Normand P."/>
            <person name="Bacigalupe R."/>
            <person name="Pujic P."/>
            <person name="Lajus A."/>
            <person name="Vallenet D."/>
            <person name="Carro L."/>
            <person name="Coll P."/>
            <person name="Trujillo M.E."/>
        </authorList>
    </citation>
    <scope>NUCLEOTIDE SEQUENCE [LARGE SCALE GENOMIC DNA]</scope>
    <source>
        <strain evidence="3">Lupac 08</strain>
    </source>
</reference>
<feature type="compositionally biased region" description="Basic residues" evidence="1">
    <location>
        <begin position="11"/>
        <end position="24"/>
    </location>
</feature>
<dbReference type="EMBL" id="CAIE01000033">
    <property type="protein sequence ID" value="CCH19316.1"/>
    <property type="molecule type" value="Genomic_DNA"/>
</dbReference>
<gene>
    <name evidence="2" type="ORF">MILUP08_44234</name>
</gene>
<comment type="caution">
    <text evidence="2">The sequence shown here is derived from an EMBL/GenBank/DDBJ whole genome shotgun (WGS) entry which is preliminary data.</text>
</comment>
<protein>
    <submittedName>
        <fullName evidence="2">Uncharacterized protein</fullName>
    </submittedName>
</protein>
<dbReference type="AlphaFoldDB" id="I0L669"/>
<dbReference type="STRING" id="1150864.MILUP08_44234"/>
<evidence type="ECO:0000256" key="1">
    <source>
        <dbReference type="SAM" id="MobiDB-lite"/>
    </source>
</evidence>
<accession>I0L669</accession>
<keyword evidence="3" id="KW-1185">Reference proteome</keyword>
<name>I0L669_9ACTN</name>
<feature type="compositionally biased region" description="Basic and acidic residues" evidence="1">
    <location>
        <begin position="1"/>
        <end position="10"/>
    </location>
</feature>
<sequence length="123" mass="13564">MARRAADRPRRTSWSRSPRHRNRHPSPPPAACRRPLRSVVAPAARRLFGLTRRCVGWLAGGLALPAQGQGPSAGPLLCFNRRISQRPFVLRGLKQSKGCGGGAPAPRGHAVDLRVRRPCRRLR</sequence>
<feature type="region of interest" description="Disordered" evidence="1">
    <location>
        <begin position="1"/>
        <end position="34"/>
    </location>
</feature>
<evidence type="ECO:0000313" key="2">
    <source>
        <dbReference type="EMBL" id="CCH19316.1"/>
    </source>
</evidence>
<dbReference type="Proteomes" id="UP000003448">
    <property type="component" value="Unassembled WGS sequence"/>
</dbReference>
<organism evidence="2 3">
    <name type="scientific">Micromonospora lupini str. Lupac 08</name>
    <dbReference type="NCBI Taxonomy" id="1150864"/>
    <lineage>
        <taxon>Bacteria</taxon>
        <taxon>Bacillati</taxon>
        <taxon>Actinomycetota</taxon>
        <taxon>Actinomycetes</taxon>
        <taxon>Micromonosporales</taxon>
        <taxon>Micromonosporaceae</taxon>
        <taxon>Micromonospora</taxon>
    </lineage>
</organism>
<proteinExistence type="predicted"/>